<sequence length="182" mass="20805">MVDSFRPAARRATWTHNVTGQLYELDFVCVSPEIRKQFHSTCTFACSVTDHWGKQVVVHLSSLERARRRNERRDRFQHYERCRQLAQQKGQLRVQDMRGPTEAAGHKRAEFGRLVETELDALQLPLPVADQDEPRNQNVTVDVELYTDGSFGERGSTGEASRSLHRSTVKDPAPDDLLCIDV</sequence>
<organism evidence="2 3">
    <name type="scientific">Symbiodinium microadriaticum</name>
    <name type="common">Dinoflagellate</name>
    <name type="synonym">Zooxanthella microadriatica</name>
    <dbReference type="NCBI Taxonomy" id="2951"/>
    <lineage>
        <taxon>Eukaryota</taxon>
        <taxon>Sar</taxon>
        <taxon>Alveolata</taxon>
        <taxon>Dinophyceae</taxon>
        <taxon>Suessiales</taxon>
        <taxon>Symbiodiniaceae</taxon>
        <taxon>Symbiodinium</taxon>
    </lineage>
</organism>
<feature type="region of interest" description="Disordered" evidence="1">
    <location>
        <begin position="148"/>
        <end position="169"/>
    </location>
</feature>
<protein>
    <submittedName>
        <fullName evidence="2">Uncharacterized protein</fullName>
    </submittedName>
</protein>
<accession>A0A1Q9CAF4</accession>
<comment type="caution">
    <text evidence="2">The sequence shown here is derived from an EMBL/GenBank/DDBJ whole genome shotgun (WGS) entry which is preliminary data.</text>
</comment>
<evidence type="ECO:0000313" key="3">
    <source>
        <dbReference type="Proteomes" id="UP000186817"/>
    </source>
</evidence>
<name>A0A1Q9CAF4_SYMMI</name>
<evidence type="ECO:0000313" key="2">
    <source>
        <dbReference type="EMBL" id="OLP79901.1"/>
    </source>
</evidence>
<proteinExistence type="predicted"/>
<reference evidence="2 3" key="1">
    <citation type="submission" date="2016-02" db="EMBL/GenBank/DDBJ databases">
        <title>Genome analysis of coral dinoflagellate symbionts highlights evolutionary adaptations to a symbiotic lifestyle.</title>
        <authorList>
            <person name="Aranda M."/>
            <person name="Li Y."/>
            <person name="Liew Y.J."/>
            <person name="Baumgarten S."/>
            <person name="Simakov O."/>
            <person name="Wilson M."/>
            <person name="Piel J."/>
            <person name="Ashoor H."/>
            <person name="Bougouffa S."/>
            <person name="Bajic V.B."/>
            <person name="Ryu T."/>
            <person name="Ravasi T."/>
            <person name="Bayer T."/>
            <person name="Micklem G."/>
            <person name="Kim H."/>
            <person name="Bhak J."/>
            <person name="Lajeunesse T.C."/>
            <person name="Voolstra C.R."/>
        </authorList>
    </citation>
    <scope>NUCLEOTIDE SEQUENCE [LARGE SCALE GENOMIC DNA]</scope>
    <source>
        <strain evidence="2 3">CCMP2467</strain>
    </source>
</reference>
<keyword evidence="3" id="KW-1185">Reference proteome</keyword>
<dbReference type="EMBL" id="LSRX01001437">
    <property type="protein sequence ID" value="OLP79901.1"/>
    <property type="molecule type" value="Genomic_DNA"/>
</dbReference>
<dbReference type="AlphaFoldDB" id="A0A1Q9CAF4"/>
<dbReference type="Proteomes" id="UP000186817">
    <property type="component" value="Unassembled WGS sequence"/>
</dbReference>
<gene>
    <name evidence="2" type="ORF">AK812_SmicGene39762</name>
</gene>
<evidence type="ECO:0000256" key="1">
    <source>
        <dbReference type="SAM" id="MobiDB-lite"/>
    </source>
</evidence>